<feature type="non-terminal residue" evidence="1">
    <location>
        <position position="1"/>
    </location>
</feature>
<protein>
    <submittedName>
        <fullName evidence="1">TPR repeat containing protein</fullName>
    </submittedName>
</protein>
<sequence length="161" mass="17835">PYLEVPGDAREAAARRFGGVSDFKVVLSWYGNPMHKNDARRSIPLETLAPLMGVPNARFYAVAPDERTAQDIQATGFPIEAWSLPLEVAAAVIQEADLVITVDTLHAHLAGAIGQTAWVLLPFMGDWRWLLDREDSPWYPSLRLFRQKNPTTGSMWSSACG</sequence>
<comment type="caution">
    <text evidence="1">The sequence shown here is derived from an EMBL/GenBank/DDBJ whole genome shotgun (WGS) entry which is preliminary data.</text>
</comment>
<organism evidence="1">
    <name type="scientific">mine drainage metagenome</name>
    <dbReference type="NCBI Taxonomy" id="410659"/>
    <lineage>
        <taxon>unclassified sequences</taxon>
        <taxon>metagenomes</taxon>
        <taxon>ecological metagenomes</taxon>
    </lineage>
</organism>
<feature type="non-terminal residue" evidence="1">
    <location>
        <position position="161"/>
    </location>
</feature>
<evidence type="ECO:0000313" key="1">
    <source>
        <dbReference type="EMBL" id="EQD29820.1"/>
    </source>
</evidence>
<name>T0ZIZ7_9ZZZZ</name>
<gene>
    <name evidence="1" type="ORF">B1A_20510</name>
</gene>
<accession>T0ZIZ7</accession>
<dbReference type="EMBL" id="AUZX01015135">
    <property type="protein sequence ID" value="EQD29820.1"/>
    <property type="molecule type" value="Genomic_DNA"/>
</dbReference>
<reference evidence="1" key="2">
    <citation type="journal article" date="2014" name="ISME J.">
        <title>Microbial stratification in low pH oxic and suboxic macroscopic growths along an acid mine drainage.</title>
        <authorList>
            <person name="Mendez-Garcia C."/>
            <person name="Mesa V."/>
            <person name="Sprenger R.R."/>
            <person name="Richter M."/>
            <person name="Diez M.S."/>
            <person name="Solano J."/>
            <person name="Bargiela R."/>
            <person name="Golyshina O.V."/>
            <person name="Manteca A."/>
            <person name="Ramos J.L."/>
            <person name="Gallego J.R."/>
            <person name="Llorente I."/>
            <person name="Martins Dos Santos V.A."/>
            <person name="Jensen O.N."/>
            <person name="Pelaez A.I."/>
            <person name="Sanchez J."/>
            <person name="Ferrer M."/>
        </authorList>
    </citation>
    <scope>NUCLEOTIDE SEQUENCE</scope>
</reference>
<proteinExistence type="predicted"/>
<dbReference type="Gene3D" id="3.40.50.2000">
    <property type="entry name" value="Glycogen Phosphorylase B"/>
    <property type="match status" value="1"/>
</dbReference>
<reference evidence="1" key="1">
    <citation type="submission" date="2013-08" db="EMBL/GenBank/DDBJ databases">
        <authorList>
            <person name="Mendez C."/>
            <person name="Richter M."/>
            <person name="Ferrer M."/>
            <person name="Sanchez J."/>
        </authorList>
    </citation>
    <scope>NUCLEOTIDE SEQUENCE</scope>
</reference>
<dbReference type="SUPFAM" id="SSF53756">
    <property type="entry name" value="UDP-Glycosyltransferase/glycogen phosphorylase"/>
    <property type="match status" value="1"/>
</dbReference>
<dbReference type="AlphaFoldDB" id="T0ZIZ7"/>